<feature type="region of interest" description="Disordered" evidence="1">
    <location>
        <begin position="1"/>
        <end position="134"/>
    </location>
</feature>
<feature type="transmembrane region" description="Helical" evidence="2">
    <location>
        <begin position="550"/>
        <end position="574"/>
    </location>
</feature>
<keyword evidence="2" id="KW-1133">Transmembrane helix</keyword>
<name>A0AAN6JVA8_9BASI</name>
<feature type="transmembrane region" description="Helical" evidence="2">
    <location>
        <begin position="655"/>
        <end position="672"/>
    </location>
</feature>
<gene>
    <name evidence="3" type="ORF">OC846_006161</name>
</gene>
<keyword evidence="2" id="KW-0472">Membrane</keyword>
<organism evidence="3 4">
    <name type="scientific">Tilletia horrida</name>
    <dbReference type="NCBI Taxonomy" id="155126"/>
    <lineage>
        <taxon>Eukaryota</taxon>
        <taxon>Fungi</taxon>
        <taxon>Dikarya</taxon>
        <taxon>Basidiomycota</taxon>
        <taxon>Ustilaginomycotina</taxon>
        <taxon>Exobasidiomycetes</taxon>
        <taxon>Tilletiales</taxon>
        <taxon>Tilletiaceae</taxon>
        <taxon>Tilletia</taxon>
    </lineage>
</organism>
<feature type="region of interest" description="Disordered" evidence="1">
    <location>
        <begin position="296"/>
        <end position="428"/>
    </location>
</feature>
<sequence>MPSNKDQVHFDGLPTASPAAMTPSSSNNDPIQSHVESLKAGAQSTSSGSKLSSLMSKLSKRPGSTSQKGLRSGDTTPRSGSRVNSRAGSRRNSFSGEHGLVLNPDGETGLHAAFSRDRYHSDDDSDSDESITRASYPLDLAAMQAEEMRSEASMDYPQLLLQEELKQAQNRAKQRSAKAGKGATGDELEISSTQSIKSWRSDPSGSSISGTLSDTNVHLSKPLIELEEFELENFMKNFSRHTREVRVPFAPTATRRMPQWSDFRIPPNEAEEAAAEGRRVTVLTHVDRGLQAILRDSEGAAQAGSLPPDRSQGDNTRRKAALATAEKSASLPTSAGPAATTHAGPDSKKKSGKKSLSMARSHSQQNSAVLGDGDNEPPRVKWAQEPESLSTRPTNSGSAASPPTQGSNVAPSPNASSTPDKSGNKRHSSLFHDLLGRDHHTTTTGTGDMSASLPVTRQAASLGNTEDELSTPDDGWEVIDGVAVKHEDGKALLDDMHGLDPATERDGKSGSGLGRDDDQEVDTVAFVIAYILALVERYAPEELDNGAAAMIYFVLWYTDLIPTAFMLSLLYYILQFRFFPPSESFLHEQVRRRMTRGIEADKFSEQLRRRSRLDLLDLYKRWIERFGIATQIAAGDIADFHEKVKNLILWRNPTATWRTFTLLSIATVFVTFAPAHYVWKTAFLFLGLTFFILLPLQSHYPRYRRPLSPIWWALWGAPTDFVWGSKILRERHATLHGQQFPRLSNNRSKEGKQNVYTGLFHMKSKHNRHSSHDPWHSSPSGTLDALATGVGSDTVSAEENDEVRQEILEQAKEAQRGKKLASFFCQHHTVPGHLHVTTRMIYFVALHSARPSNSRKTCKTELSDIAGLVKTNNFGLFGFHGLKVRKRDGKSIHFSNMSHRDDAFNLILSVTGSVWSKV</sequence>
<feature type="region of interest" description="Disordered" evidence="1">
    <location>
        <begin position="168"/>
        <end position="213"/>
    </location>
</feature>
<dbReference type="PANTHER" id="PTHR37402">
    <property type="entry name" value="GRAM DOMAIN-CONTAINING PROTEIN 4"/>
    <property type="match status" value="1"/>
</dbReference>
<feature type="compositionally biased region" description="Polar residues" evidence="1">
    <location>
        <begin position="190"/>
        <end position="213"/>
    </location>
</feature>
<dbReference type="EMBL" id="JAPDMZ010000298">
    <property type="protein sequence ID" value="KAK0544189.1"/>
    <property type="molecule type" value="Genomic_DNA"/>
</dbReference>
<dbReference type="InterPro" id="IPR011993">
    <property type="entry name" value="PH-like_dom_sf"/>
</dbReference>
<evidence type="ECO:0000313" key="3">
    <source>
        <dbReference type="EMBL" id="KAK0544189.1"/>
    </source>
</evidence>
<evidence type="ECO:0000256" key="1">
    <source>
        <dbReference type="SAM" id="MobiDB-lite"/>
    </source>
</evidence>
<dbReference type="Gene3D" id="2.30.29.30">
    <property type="entry name" value="Pleckstrin-homology domain (PH domain)/Phosphotyrosine-binding domain (PTB)"/>
    <property type="match status" value="1"/>
</dbReference>
<dbReference type="Proteomes" id="UP001176517">
    <property type="component" value="Unassembled WGS sequence"/>
</dbReference>
<feature type="compositionally biased region" description="Low complexity" evidence="1">
    <location>
        <begin position="44"/>
        <end position="57"/>
    </location>
</feature>
<keyword evidence="4" id="KW-1185">Reference proteome</keyword>
<feature type="compositionally biased region" description="Basic and acidic residues" evidence="1">
    <location>
        <begin position="494"/>
        <end position="508"/>
    </location>
</feature>
<dbReference type="GO" id="GO:0006915">
    <property type="term" value="P:apoptotic process"/>
    <property type="evidence" value="ECO:0007669"/>
    <property type="project" value="InterPro"/>
</dbReference>
<feature type="compositionally biased region" description="Polar residues" evidence="1">
    <location>
        <begin position="358"/>
        <end position="368"/>
    </location>
</feature>
<protein>
    <submittedName>
        <fullName evidence="3">Uncharacterized protein</fullName>
    </submittedName>
</protein>
<evidence type="ECO:0000256" key="2">
    <source>
        <dbReference type="SAM" id="Phobius"/>
    </source>
</evidence>
<feature type="region of interest" description="Disordered" evidence="1">
    <location>
        <begin position="494"/>
        <end position="516"/>
    </location>
</feature>
<evidence type="ECO:0000313" key="4">
    <source>
        <dbReference type="Proteomes" id="UP001176517"/>
    </source>
</evidence>
<proteinExistence type="predicted"/>
<keyword evidence="2" id="KW-0812">Transmembrane</keyword>
<reference evidence="3" key="1">
    <citation type="journal article" date="2023" name="PhytoFront">
        <title>Draft Genome Resources of Seven Strains of Tilletia horrida, Causal Agent of Kernel Smut of Rice.</title>
        <authorList>
            <person name="Khanal S."/>
            <person name="Antony Babu S."/>
            <person name="Zhou X.G."/>
        </authorList>
    </citation>
    <scope>NUCLEOTIDE SEQUENCE</scope>
    <source>
        <strain evidence="3">TX6</strain>
    </source>
</reference>
<dbReference type="AlphaFoldDB" id="A0AAN6JVA8"/>
<dbReference type="InterPro" id="IPR037847">
    <property type="entry name" value="GRAMDC4"/>
</dbReference>
<dbReference type="PANTHER" id="PTHR37402:SF1">
    <property type="entry name" value="GRAM DOMAIN-CONTAINING PROTEIN 4"/>
    <property type="match status" value="1"/>
</dbReference>
<comment type="caution">
    <text evidence="3">The sequence shown here is derived from an EMBL/GenBank/DDBJ whole genome shotgun (WGS) entry which is preliminary data.</text>
</comment>
<feature type="compositionally biased region" description="Polar residues" evidence="1">
    <location>
        <begin position="62"/>
        <end position="95"/>
    </location>
</feature>
<feature type="compositionally biased region" description="Low complexity" evidence="1">
    <location>
        <begin position="14"/>
        <end position="26"/>
    </location>
</feature>
<accession>A0AAN6JVA8</accession>
<feature type="compositionally biased region" description="Polar residues" evidence="1">
    <location>
        <begin position="387"/>
        <end position="421"/>
    </location>
</feature>